<evidence type="ECO:0000313" key="6">
    <source>
        <dbReference type="EMBL" id="CZW05227.1"/>
    </source>
</evidence>
<sequence>MHYGGQTMVNDLNIGGVFIPGLLTVALAALVCTLSLVALFSLSRLYRRLPFRPLMDISTWIVTFFLLMQGLTALGLLS</sequence>
<evidence type="ECO:0000256" key="5">
    <source>
        <dbReference type="SAM" id="Phobius"/>
    </source>
</evidence>
<dbReference type="InterPro" id="IPR012451">
    <property type="entry name" value="DUF1656"/>
</dbReference>
<evidence type="ECO:0000256" key="3">
    <source>
        <dbReference type="ARBA" id="ARBA00022989"/>
    </source>
</evidence>
<dbReference type="AlphaFoldDB" id="A0A144R9M0"/>
<protein>
    <submittedName>
        <fullName evidence="6">Protein of uncharacterized function (DUF1656)</fullName>
    </submittedName>
</protein>
<organism evidence="6 7">
    <name type="scientific">Enterobacter cloacae</name>
    <dbReference type="NCBI Taxonomy" id="550"/>
    <lineage>
        <taxon>Bacteria</taxon>
        <taxon>Pseudomonadati</taxon>
        <taxon>Pseudomonadota</taxon>
        <taxon>Gammaproteobacteria</taxon>
        <taxon>Enterobacterales</taxon>
        <taxon>Enterobacteriaceae</taxon>
        <taxon>Enterobacter</taxon>
        <taxon>Enterobacter cloacae complex</taxon>
    </lineage>
</organism>
<keyword evidence="4 5" id="KW-0472">Membrane</keyword>
<dbReference type="Pfam" id="PF07869">
    <property type="entry name" value="DUF1656"/>
    <property type="match status" value="1"/>
</dbReference>
<dbReference type="EMBL" id="FJXR01000027">
    <property type="protein sequence ID" value="CZW05227.1"/>
    <property type="molecule type" value="Genomic_DNA"/>
</dbReference>
<evidence type="ECO:0000256" key="2">
    <source>
        <dbReference type="ARBA" id="ARBA00022692"/>
    </source>
</evidence>
<dbReference type="Proteomes" id="UP000076008">
    <property type="component" value="Unassembled WGS sequence"/>
</dbReference>
<proteinExistence type="predicted"/>
<evidence type="ECO:0000256" key="1">
    <source>
        <dbReference type="ARBA" id="ARBA00022475"/>
    </source>
</evidence>
<name>A0A144R9M0_ENTCL</name>
<evidence type="ECO:0000256" key="4">
    <source>
        <dbReference type="ARBA" id="ARBA00023136"/>
    </source>
</evidence>
<feature type="transmembrane region" description="Helical" evidence="5">
    <location>
        <begin position="54"/>
        <end position="77"/>
    </location>
</feature>
<gene>
    <name evidence="6" type="ORF">SAMEA2273318_03862</name>
</gene>
<feature type="transmembrane region" description="Helical" evidence="5">
    <location>
        <begin position="17"/>
        <end position="42"/>
    </location>
</feature>
<accession>A0A144R9M0</accession>
<keyword evidence="1" id="KW-1003">Cell membrane</keyword>
<keyword evidence="3 5" id="KW-1133">Transmembrane helix</keyword>
<reference evidence="6 7" key="1">
    <citation type="submission" date="2016-03" db="EMBL/GenBank/DDBJ databases">
        <authorList>
            <consortium name="Pathogen Informatics"/>
        </authorList>
    </citation>
    <scope>NUCLEOTIDE SEQUENCE [LARGE SCALE GENOMIC DNA]</scope>
    <source>
        <strain evidence="7">e1252</strain>
    </source>
</reference>
<evidence type="ECO:0000313" key="7">
    <source>
        <dbReference type="Proteomes" id="UP000076008"/>
    </source>
</evidence>
<keyword evidence="2 5" id="KW-0812">Transmembrane</keyword>